<dbReference type="InterPro" id="IPR050546">
    <property type="entry name" value="Glycosyl_Hydrlase_16"/>
</dbReference>
<accession>A0AAN6P5Q8</accession>
<keyword evidence="1" id="KW-0732">Signal</keyword>
<dbReference type="GO" id="GO:0005975">
    <property type="term" value="P:carbohydrate metabolic process"/>
    <property type="evidence" value="ECO:0007669"/>
    <property type="project" value="InterPro"/>
</dbReference>
<dbReference type="GO" id="GO:0004553">
    <property type="term" value="F:hydrolase activity, hydrolyzing O-glycosyl compounds"/>
    <property type="evidence" value="ECO:0007669"/>
    <property type="project" value="InterPro"/>
</dbReference>
<sequence length="270" mass="30084">MVALPMSLLTTAAVAGFNLTTLISFEGGAGQAVDQAQWNIITNVNYNNEVQEYSTSTENLQLSGSGTLLIIPRKSATGQWTSGRIESKASYTPEEGKVTRFQSLLRFGDSPDSKQQSIWPAFWMLGDVQRTQDIDWPMCGELDIMERKNGEKLNHGTPHCGPGDAPCGAMSKTITLPDNDWHTYSLEVDRTNGDWKEQTLKWMMDDKEYNTRKGREFEEESIWKSVAHSPMYFILNVAVGGNWPGAPNDLTADGMANMLEVKYIGVYHST</sequence>
<dbReference type="InterPro" id="IPR013320">
    <property type="entry name" value="ConA-like_dom_sf"/>
</dbReference>
<gene>
    <name evidence="3" type="ORF">C8A01DRAFT_41321</name>
</gene>
<dbReference type="Gene3D" id="2.60.120.200">
    <property type="match status" value="1"/>
</dbReference>
<dbReference type="EMBL" id="MU854631">
    <property type="protein sequence ID" value="KAK4032251.1"/>
    <property type="molecule type" value="Genomic_DNA"/>
</dbReference>
<name>A0AAN6P5Q8_9PEZI</name>
<organism evidence="3 4">
    <name type="scientific">Parachaetomium inaequale</name>
    <dbReference type="NCBI Taxonomy" id="2588326"/>
    <lineage>
        <taxon>Eukaryota</taxon>
        <taxon>Fungi</taxon>
        <taxon>Dikarya</taxon>
        <taxon>Ascomycota</taxon>
        <taxon>Pezizomycotina</taxon>
        <taxon>Sordariomycetes</taxon>
        <taxon>Sordariomycetidae</taxon>
        <taxon>Sordariales</taxon>
        <taxon>Chaetomiaceae</taxon>
        <taxon>Parachaetomium</taxon>
    </lineage>
</organism>
<dbReference type="AlphaFoldDB" id="A0AAN6P5Q8"/>
<reference evidence="4" key="1">
    <citation type="journal article" date="2023" name="Mol. Phylogenet. Evol.">
        <title>Genome-scale phylogeny and comparative genomics of the fungal order Sordariales.</title>
        <authorList>
            <person name="Hensen N."/>
            <person name="Bonometti L."/>
            <person name="Westerberg I."/>
            <person name="Brannstrom I.O."/>
            <person name="Guillou S."/>
            <person name="Cros-Aarteil S."/>
            <person name="Calhoun S."/>
            <person name="Haridas S."/>
            <person name="Kuo A."/>
            <person name="Mondo S."/>
            <person name="Pangilinan J."/>
            <person name="Riley R."/>
            <person name="LaButti K."/>
            <person name="Andreopoulos B."/>
            <person name="Lipzen A."/>
            <person name="Chen C."/>
            <person name="Yan M."/>
            <person name="Daum C."/>
            <person name="Ng V."/>
            <person name="Clum A."/>
            <person name="Steindorff A."/>
            <person name="Ohm R.A."/>
            <person name="Martin F."/>
            <person name="Silar P."/>
            <person name="Natvig D.O."/>
            <person name="Lalanne C."/>
            <person name="Gautier V."/>
            <person name="Ament-Velasquez S.L."/>
            <person name="Kruys A."/>
            <person name="Hutchinson M.I."/>
            <person name="Powell A.J."/>
            <person name="Barry K."/>
            <person name="Miller A.N."/>
            <person name="Grigoriev I.V."/>
            <person name="Debuchy R."/>
            <person name="Gladieux P."/>
            <person name="Hiltunen Thoren M."/>
            <person name="Johannesson H."/>
        </authorList>
    </citation>
    <scope>NUCLEOTIDE SEQUENCE [LARGE SCALE GENOMIC DNA]</scope>
    <source>
        <strain evidence="4">CBS 284.82</strain>
    </source>
</reference>
<evidence type="ECO:0000313" key="3">
    <source>
        <dbReference type="EMBL" id="KAK4032251.1"/>
    </source>
</evidence>
<protein>
    <submittedName>
        <fullName evidence="3">Concanavalin A-like lectin/glucanase domain-containing protein</fullName>
    </submittedName>
</protein>
<dbReference type="InterPro" id="IPR000757">
    <property type="entry name" value="Beta-glucanase-like"/>
</dbReference>
<proteinExistence type="predicted"/>
<dbReference type="PANTHER" id="PTHR10963:SF60">
    <property type="entry name" value="GRAM-NEGATIVE BACTERIA-BINDING PROTEIN 1-RELATED"/>
    <property type="match status" value="1"/>
</dbReference>
<dbReference type="CDD" id="cd02182">
    <property type="entry name" value="GH16_Strep_laminarinase_like"/>
    <property type="match status" value="1"/>
</dbReference>
<evidence type="ECO:0000313" key="4">
    <source>
        <dbReference type="Proteomes" id="UP001303115"/>
    </source>
</evidence>
<dbReference type="SUPFAM" id="SSF49899">
    <property type="entry name" value="Concanavalin A-like lectins/glucanases"/>
    <property type="match status" value="1"/>
</dbReference>
<dbReference type="PANTHER" id="PTHR10963">
    <property type="entry name" value="GLYCOSYL HYDROLASE-RELATED"/>
    <property type="match status" value="1"/>
</dbReference>
<dbReference type="Pfam" id="PF26113">
    <property type="entry name" value="GH16_XgeA"/>
    <property type="match status" value="1"/>
</dbReference>
<evidence type="ECO:0000259" key="2">
    <source>
        <dbReference type="PROSITE" id="PS51762"/>
    </source>
</evidence>
<keyword evidence="4" id="KW-1185">Reference proteome</keyword>
<comment type="caution">
    <text evidence="3">The sequence shown here is derived from an EMBL/GenBank/DDBJ whole genome shotgun (WGS) entry which is preliminary data.</text>
</comment>
<feature type="domain" description="GH16" evidence="2">
    <location>
        <begin position="36"/>
        <end position="270"/>
    </location>
</feature>
<dbReference type="Proteomes" id="UP001303115">
    <property type="component" value="Unassembled WGS sequence"/>
</dbReference>
<feature type="signal peptide" evidence="1">
    <location>
        <begin position="1"/>
        <end position="16"/>
    </location>
</feature>
<evidence type="ECO:0000256" key="1">
    <source>
        <dbReference type="SAM" id="SignalP"/>
    </source>
</evidence>
<feature type="chain" id="PRO_5042846611" evidence="1">
    <location>
        <begin position="17"/>
        <end position="270"/>
    </location>
</feature>
<dbReference type="PROSITE" id="PS51762">
    <property type="entry name" value="GH16_2"/>
    <property type="match status" value="1"/>
</dbReference>